<dbReference type="GO" id="GO:0003677">
    <property type="term" value="F:DNA binding"/>
    <property type="evidence" value="ECO:0007669"/>
    <property type="project" value="UniProtKB-KW"/>
</dbReference>
<keyword evidence="9" id="KW-1185">Reference proteome</keyword>
<dbReference type="GO" id="GO:0000724">
    <property type="term" value="P:double-strand break repair via homologous recombination"/>
    <property type="evidence" value="ECO:0007669"/>
    <property type="project" value="TreeGrafter"/>
</dbReference>
<evidence type="ECO:0000256" key="4">
    <source>
        <dbReference type="ARBA" id="ARBA00034617"/>
    </source>
</evidence>
<dbReference type="GO" id="GO:0005524">
    <property type="term" value="F:ATP binding"/>
    <property type="evidence" value="ECO:0007669"/>
    <property type="project" value="InterPro"/>
</dbReference>
<dbReference type="Proteomes" id="UP000014760">
    <property type="component" value="Unassembled WGS sequence"/>
</dbReference>
<proteinExistence type="inferred from homology"/>
<gene>
    <name evidence="7" type="ORF">CAPTEDRAFT_200623</name>
</gene>
<evidence type="ECO:0000256" key="5">
    <source>
        <dbReference type="ARBA" id="ARBA00034808"/>
    </source>
</evidence>
<dbReference type="InterPro" id="IPR014001">
    <property type="entry name" value="Helicase_ATP-bd"/>
</dbReference>
<dbReference type="SUPFAM" id="SSF52540">
    <property type="entry name" value="P-loop containing nucleoside triphosphate hydrolases"/>
    <property type="match status" value="1"/>
</dbReference>
<evidence type="ECO:0000313" key="8">
    <source>
        <dbReference type="EnsemblMetazoa" id="CapteP200623"/>
    </source>
</evidence>
<name>R7VF72_CAPTE</name>
<evidence type="ECO:0000313" key="7">
    <source>
        <dbReference type="EMBL" id="ELU17259.1"/>
    </source>
</evidence>
<dbReference type="STRING" id="283909.R7VF72"/>
<evidence type="ECO:0000313" key="9">
    <source>
        <dbReference type="Proteomes" id="UP000014760"/>
    </source>
</evidence>
<evidence type="ECO:0000256" key="2">
    <source>
        <dbReference type="ARBA" id="ARBA00023125"/>
    </source>
</evidence>
<sequence>MDSLLISINADYPLLCVNYLREEQKQALQVLLDGKDCVAVLPTGFGKSLIYGLYPMMLSKIQYETITIVLVVSPLRSLMKDQKTFWSRIGVRCALILPKEEMTDEDWNDIHSGDVQLLMSSPESLLDDSLPWLDLIKSYKTRMCLLVYDEAHVIRAWGDDFRECYSEVGVLRSFVPSTTRTLVMTATLPRTYVNIVLERLHLDRRRVKFVTKSPDR</sequence>
<evidence type="ECO:0000256" key="3">
    <source>
        <dbReference type="ARBA" id="ARBA00023235"/>
    </source>
</evidence>
<dbReference type="OMA" id="QLMITHS"/>
<dbReference type="GO" id="GO:0005694">
    <property type="term" value="C:chromosome"/>
    <property type="evidence" value="ECO:0007669"/>
    <property type="project" value="TreeGrafter"/>
</dbReference>
<dbReference type="EnsemblMetazoa" id="CapteT200623">
    <property type="protein sequence ID" value="CapteP200623"/>
    <property type="gene ID" value="CapteG200623"/>
</dbReference>
<comment type="similarity">
    <text evidence="1">Belongs to the helicase family. RecQ subfamily.</text>
</comment>
<feature type="domain" description="Helicase ATP-binding" evidence="6">
    <location>
        <begin position="28"/>
        <end position="206"/>
    </location>
</feature>
<dbReference type="PANTHER" id="PTHR13710">
    <property type="entry name" value="DNA HELICASE RECQ FAMILY MEMBER"/>
    <property type="match status" value="1"/>
</dbReference>
<reference evidence="9" key="1">
    <citation type="submission" date="2012-12" db="EMBL/GenBank/DDBJ databases">
        <authorList>
            <person name="Hellsten U."/>
            <person name="Grimwood J."/>
            <person name="Chapman J.A."/>
            <person name="Shapiro H."/>
            <person name="Aerts A."/>
            <person name="Otillar R.P."/>
            <person name="Terry A.Y."/>
            <person name="Boore J.L."/>
            <person name="Simakov O."/>
            <person name="Marletaz F."/>
            <person name="Cho S.-J."/>
            <person name="Edsinger-Gonzales E."/>
            <person name="Havlak P."/>
            <person name="Kuo D.-H."/>
            <person name="Larsson T."/>
            <person name="Lv J."/>
            <person name="Arendt D."/>
            <person name="Savage R."/>
            <person name="Osoegawa K."/>
            <person name="de Jong P."/>
            <person name="Lindberg D.R."/>
            <person name="Seaver E.C."/>
            <person name="Weisblat D.A."/>
            <person name="Putnam N.H."/>
            <person name="Grigoriev I.V."/>
            <person name="Rokhsar D.S."/>
        </authorList>
    </citation>
    <scope>NUCLEOTIDE SEQUENCE</scope>
    <source>
        <strain evidence="9">I ESC-2004</strain>
    </source>
</reference>
<comment type="catalytic activity">
    <reaction evidence="4">
        <text>Couples ATP hydrolysis with the unwinding of duplex DNA by translocating in the 3'-5' direction.</text>
        <dbReference type="EC" id="5.6.2.4"/>
    </reaction>
</comment>
<dbReference type="PANTHER" id="PTHR13710:SF105">
    <property type="entry name" value="ATP-DEPENDENT DNA HELICASE Q1"/>
    <property type="match status" value="1"/>
</dbReference>
<dbReference type="AlphaFoldDB" id="R7VF72"/>
<keyword evidence="2" id="KW-0238">DNA-binding</keyword>
<dbReference type="GO" id="GO:0043138">
    <property type="term" value="F:3'-5' DNA helicase activity"/>
    <property type="evidence" value="ECO:0007669"/>
    <property type="project" value="UniProtKB-EC"/>
</dbReference>
<evidence type="ECO:0000256" key="1">
    <source>
        <dbReference type="ARBA" id="ARBA00005446"/>
    </source>
</evidence>
<dbReference type="HOGENOM" id="CLU_001103_17_1_1"/>
<dbReference type="InterPro" id="IPR011545">
    <property type="entry name" value="DEAD/DEAH_box_helicase_dom"/>
</dbReference>
<dbReference type="EMBL" id="AMQN01035941">
    <property type="status" value="NOT_ANNOTATED_CDS"/>
    <property type="molecule type" value="Genomic_DNA"/>
</dbReference>
<dbReference type="GO" id="GO:0009378">
    <property type="term" value="F:four-way junction helicase activity"/>
    <property type="evidence" value="ECO:0007669"/>
    <property type="project" value="TreeGrafter"/>
</dbReference>
<protein>
    <recommendedName>
        <fullName evidence="5">DNA 3'-5' helicase</fullName>
        <ecNumber evidence="5">5.6.2.4</ecNumber>
    </recommendedName>
</protein>
<dbReference type="InterPro" id="IPR027417">
    <property type="entry name" value="P-loop_NTPase"/>
</dbReference>
<reference evidence="8" key="3">
    <citation type="submission" date="2015-06" db="UniProtKB">
        <authorList>
            <consortium name="EnsemblMetazoa"/>
        </authorList>
    </citation>
    <scope>IDENTIFICATION</scope>
</reference>
<accession>R7VF72</accession>
<dbReference type="Gene3D" id="3.40.50.300">
    <property type="entry name" value="P-loop containing nucleotide triphosphate hydrolases"/>
    <property type="match status" value="1"/>
</dbReference>
<dbReference type="Pfam" id="PF00270">
    <property type="entry name" value="DEAD"/>
    <property type="match status" value="1"/>
</dbReference>
<dbReference type="GO" id="GO:0005737">
    <property type="term" value="C:cytoplasm"/>
    <property type="evidence" value="ECO:0007669"/>
    <property type="project" value="TreeGrafter"/>
</dbReference>
<dbReference type="EC" id="5.6.2.4" evidence="5"/>
<evidence type="ECO:0000259" key="6">
    <source>
        <dbReference type="PROSITE" id="PS51192"/>
    </source>
</evidence>
<keyword evidence="3" id="KW-0413">Isomerase</keyword>
<organism evidence="7">
    <name type="scientific">Capitella teleta</name>
    <name type="common">Polychaete worm</name>
    <dbReference type="NCBI Taxonomy" id="283909"/>
    <lineage>
        <taxon>Eukaryota</taxon>
        <taxon>Metazoa</taxon>
        <taxon>Spiralia</taxon>
        <taxon>Lophotrochozoa</taxon>
        <taxon>Annelida</taxon>
        <taxon>Polychaeta</taxon>
        <taxon>Sedentaria</taxon>
        <taxon>Scolecida</taxon>
        <taxon>Capitellidae</taxon>
        <taxon>Capitella</taxon>
    </lineage>
</organism>
<reference evidence="7 9" key="2">
    <citation type="journal article" date="2013" name="Nature">
        <title>Insights into bilaterian evolution from three spiralian genomes.</title>
        <authorList>
            <person name="Simakov O."/>
            <person name="Marletaz F."/>
            <person name="Cho S.J."/>
            <person name="Edsinger-Gonzales E."/>
            <person name="Havlak P."/>
            <person name="Hellsten U."/>
            <person name="Kuo D.H."/>
            <person name="Larsson T."/>
            <person name="Lv J."/>
            <person name="Arendt D."/>
            <person name="Savage R."/>
            <person name="Osoegawa K."/>
            <person name="de Jong P."/>
            <person name="Grimwood J."/>
            <person name="Chapman J.A."/>
            <person name="Shapiro H."/>
            <person name="Aerts A."/>
            <person name="Otillar R.P."/>
            <person name="Terry A.Y."/>
            <person name="Boore J.L."/>
            <person name="Grigoriev I.V."/>
            <person name="Lindberg D.R."/>
            <person name="Seaver E.C."/>
            <person name="Weisblat D.A."/>
            <person name="Putnam N.H."/>
            <person name="Rokhsar D.S."/>
        </authorList>
    </citation>
    <scope>NUCLEOTIDE SEQUENCE</scope>
    <source>
        <strain evidence="7 9">I ESC-2004</strain>
    </source>
</reference>
<dbReference type="OrthoDB" id="6142977at2759"/>
<dbReference type="SMART" id="SM00487">
    <property type="entry name" value="DEXDc"/>
    <property type="match status" value="1"/>
</dbReference>
<dbReference type="PROSITE" id="PS51192">
    <property type="entry name" value="HELICASE_ATP_BIND_1"/>
    <property type="match status" value="1"/>
</dbReference>
<dbReference type="EMBL" id="KB292601">
    <property type="protein sequence ID" value="ELU17259.1"/>
    <property type="molecule type" value="Genomic_DNA"/>
</dbReference>